<dbReference type="EMBL" id="VIKR01000004">
    <property type="protein sequence ID" value="TQV72756.1"/>
    <property type="molecule type" value="Genomic_DNA"/>
</dbReference>
<keyword evidence="4" id="KW-1185">Reference proteome</keyword>
<accession>A0A545T6A2</accession>
<keyword evidence="2" id="KW-0472">Membrane</keyword>
<evidence type="ECO:0000313" key="4">
    <source>
        <dbReference type="Proteomes" id="UP000317839"/>
    </source>
</evidence>
<dbReference type="RefSeq" id="WP_142942866.1">
    <property type="nucleotide sequence ID" value="NZ_VIKR01000004.1"/>
</dbReference>
<dbReference type="Proteomes" id="UP000317839">
    <property type="component" value="Unassembled WGS sequence"/>
</dbReference>
<evidence type="ECO:0000256" key="1">
    <source>
        <dbReference type="SAM" id="Coils"/>
    </source>
</evidence>
<gene>
    <name evidence="3" type="ORF">FLL45_14880</name>
</gene>
<evidence type="ECO:0000256" key="2">
    <source>
        <dbReference type="SAM" id="Phobius"/>
    </source>
</evidence>
<keyword evidence="2" id="KW-0812">Transmembrane</keyword>
<name>A0A545T6A2_9GAMM</name>
<sequence length="209" mass="23205">MNKTRSIIDDAIDNYRDSDEIRSDSKRRVVGIIAGCILLVVANILPVATSNDQIVIGAVILAGLILMITSALSLIENLLEAYAKIEIANESYLVEQTLPLKVFSPASAIVDSVVTPVRQSQFNETALNEEVLDLAKMDQEIQALLTIEQEALINDKETQKLEQLRIEYEAFNQKRVAIRRLYKKVGKLKVNSEIDEDAPAAKKVKRAGL</sequence>
<feature type="coiled-coil region" evidence="1">
    <location>
        <begin position="147"/>
        <end position="181"/>
    </location>
</feature>
<protein>
    <submittedName>
        <fullName evidence="3">Uncharacterized protein</fullName>
    </submittedName>
</protein>
<keyword evidence="1" id="KW-0175">Coiled coil</keyword>
<organism evidence="3 4">
    <name type="scientific">Aliikangiella marina</name>
    <dbReference type="NCBI Taxonomy" id="1712262"/>
    <lineage>
        <taxon>Bacteria</taxon>
        <taxon>Pseudomonadati</taxon>
        <taxon>Pseudomonadota</taxon>
        <taxon>Gammaproteobacteria</taxon>
        <taxon>Oceanospirillales</taxon>
        <taxon>Pleioneaceae</taxon>
        <taxon>Aliikangiella</taxon>
    </lineage>
</organism>
<evidence type="ECO:0000313" key="3">
    <source>
        <dbReference type="EMBL" id="TQV72756.1"/>
    </source>
</evidence>
<keyword evidence="2" id="KW-1133">Transmembrane helix</keyword>
<dbReference type="AlphaFoldDB" id="A0A545T6A2"/>
<feature type="transmembrane region" description="Helical" evidence="2">
    <location>
        <begin position="29"/>
        <end position="48"/>
    </location>
</feature>
<feature type="transmembrane region" description="Helical" evidence="2">
    <location>
        <begin position="54"/>
        <end position="75"/>
    </location>
</feature>
<comment type="caution">
    <text evidence="3">The sequence shown here is derived from an EMBL/GenBank/DDBJ whole genome shotgun (WGS) entry which is preliminary data.</text>
</comment>
<reference evidence="3 4" key="1">
    <citation type="submission" date="2019-06" db="EMBL/GenBank/DDBJ databases">
        <title>Draft genome of Aliikangiella marina GYP-15.</title>
        <authorList>
            <person name="Wang G."/>
        </authorList>
    </citation>
    <scope>NUCLEOTIDE SEQUENCE [LARGE SCALE GENOMIC DNA]</scope>
    <source>
        <strain evidence="3 4">GYP-15</strain>
    </source>
</reference>
<proteinExistence type="predicted"/>